<keyword evidence="1" id="KW-0472">Membrane</keyword>
<dbReference type="OrthoDB" id="5636717at2"/>
<dbReference type="InterPro" id="IPR016053">
    <property type="entry name" value="Haem_Oase-like"/>
</dbReference>
<dbReference type="Gene3D" id="1.20.910.10">
    <property type="entry name" value="Heme oxygenase-like"/>
    <property type="match status" value="1"/>
</dbReference>
<evidence type="ECO:0000313" key="2">
    <source>
        <dbReference type="EMBL" id="KTC96670.1"/>
    </source>
</evidence>
<evidence type="ECO:0000256" key="1">
    <source>
        <dbReference type="SAM" id="Phobius"/>
    </source>
</evidence>
<dbReference type="SUPFAM" id="SSF48613">
    <property type="entry name" value="Heme oxygenase-like"/>
    <property type="match status" value="1"/>
</dbReference>
<evidence type="ECO:0000313" key="4">
    <source>
        <dbReference type="Proteomes" id="UP000054698"/>
    </source>
</evidence>
<accession>A0A0W0TM47</accession>
<evidence type="ECO:0000313" key="5">
    <source>
        <dbReference type="Proteomes" id="UP000251942"/>
    </source>
</evidence>
<proteinExistence type="predicted"/>
<dbReference type="GO" id="GO:0006788">
    <property type="term" value="P:heme oxidation"/>
    <property type="evidence" value="ECO:0007669"/>
    <property type="project" value="InterPro"/>
</dbReference>
<dbReference type="GO" id="GO:0004392">
    <property type="term" value="F:heme oxygenase (decyclizing) activity"/>
    <property type="evidence" value="ECO:0007669"/>
    <property type="project" value="InterPro"/>
</dbReference>
<evidence type="ECO:0000313" key="3">
    <source>
        <dbReference type="EMBL" id="SPX60662.1"/>
    </source>
</evidence>
<dbReference type="PATRIC" id="fig|453.4.peg.1740"/>
<organism evidence="2 4">
    <name type="scientific">Legionella feeleii</name>
    <dbReference type="NCBI Taxonomy" id="453"/>
    <lineage>
        <taxon>Bacteria</taxon>
        <taxon>Pseudomonadati</taxon>
        <taxon>Pseudomonadota</taxon>
        <taxon>Gammaproteobacteria</taxon>
        <taxon>Legionellales</taxon>
        <taxon>Legionellaceae</taxon>
        <taxon>Legionella</taxon>
    </lineage>
</organism>
<dbReference type="InterPro" id="IPR016084">
    <property type="entry name" value="Haem_Oase-like_multi-hlx"/>
</dbReference>
<reference evidence="3 5" key="2">
    <citation type="submission" date="2018-06" db="EMBL/GenBank/DDBJ databases">
        <authorList>
            <consortium name="Pathogen Informatics"/>
            <person name="Doyle S."/>
        </authorList>
    </citation>
    <scope>NUCLEOTIDE SEQUENCE [LARGE SCALE GENOMIC DNA]</scope>
    <source>
        <strain evidence="3 5">NCTC12022</strain>
    </source>
</reference>
<keyword evidence="1" id="KW-1133">Transmembrane helix</keyword>
<dbReference type="Proteomes" id="UP000251942">
    <property type="component" value="Unassembled WGS sequence"/>
</dbReference>
<reference evidence="2 4" key="1">
    <citation type="submission" date="2015-11" db="EMBL/GenBank/DDBJ databases">
        <title>Genomic analysis of 38 Legionella species identifies large and diverse effector repertoires.</title>
        <authorList>
            <person name="Burstein D."/>
            <person name="Amaro F."/>
            <person name="Zusman T."/>
            <person name="Lifshitz Z."/>
            <person name="Cohen O."/>
            <person name="Gilbert J.A."/>
            <person name="Pupko T."/>
            <person name="Shuman H.A."/>
            <person name="Segal G."/>
        </authorList>
    </citation>
    <scope>NUCLEOTIDE SEQUENCE [LARGE SCALE GENOMIC DNA]</scope>
    <source>
        <strain evidence="2 4">WO-44C</strain>
    </source>
</reference>
<keyword evidence="4" id="KW-1185">Reference proteome</keyword>
<protein>
    <submittedName>
        <fullName evidence="2">Heme oxygenase</fullName>
    </submittedName>
</protein>
<dbReference type="EMBL" id="LNYB01000080">
    <property type="protein sequence ID" value="KTC96670.1"/>
    <property type="molecule type" value="Genomic_DNA"/>
</dbReference>
<dbReference type="CDD" id="cd19165">
    <property type="entry name" value="HemeO"/>
    <property type="match status" value="1"/>
</dbReference>
<dbReference type="Pfam" id="PF01126">
    <property type="entry name" value="Heme_oxygenase"/>
    <property type="match status" value="1"/>
</dbReference>
<dbReference type="Proteomes" id="UP000054698">
    <property type="component" value="Unassembled WGS sequence"/>
</dbReference>
<feature type="transmembrane region" description="Helical" evidence="1">
    <location>
        <begin position="244"/>
        <end position="262"/>
    </location>
</feature>
<dbReference type="InterPro" id="IPR002051">
    <property type="entry name" value="Haem_Oase"/>
</dbReference>
<name>A0A0W0TM47_9GAMM</name>
<keyword evidence="1" id="KW-0812">Transmembrane</keyword>
<dbReference type="AlphaFoldDB" id="A0A0W0TM47"/>
<dbReference type="RefSeq" id="WP_058445586.1">
    <property type="nucleotide sequence ID" value="NZ_CAAAHT010000003.1"/>
</dbReference>
<sequence length="280" mass="31828">MFSKALLNATYKNGKPGQLTAEHERAEHHHFKSEYLFKNKKIPKDLYASRLIQQFLIIKAIETKLQRLANADKIEISAFFALSYLGQLWRTPAMEEDLRQLGVNPDEISRDEITETTEKYLGDIEKLTPKTLLAHFLVHVAGFMHGGYIVQSKYINPSNRLTAYQIPAKQYDFSSSIPFLSTGKRSSLGLYQDMMEHVDKIEINGDEYVEVFTQCKGIYATMASIYDNLCDMHAQQPTLSTRSIAVFGTSLLVLAVIIKLLADFLNPMTNHISYDLRPAP</sequence>
<gene>
    <name evidence="2" type="ORF">Lfee_1582</name>
    <name evidence="3" type="ORF">NCTC12022_01394</name>
</gene>
<dbReference type="EMBL" id="UASS01000011">
    <property type="protein sequence ID" value="SPX60662.1"/>
    <property type="molecule type" value="Genomic_DNA"/>
</dbReference>